<comment type="similarity">
    <text evidence="1">Belongs to the LysR transcriptional regulatory family.</text>
</comment>
<dbReference type="PANTHER" id="PTHR30126">
    <property type="entry name" value="HTH-TYPE TRANSCRIPTIONAL REGULATOR"/>
    <property type="match status" value="1"/>
</dbReference>
<dbReference type="InterPro" id="IPR005119">
    <property type="entry name" value="LysR_subst-bd"/>
</dbReference>
<keyword evidence="3" id="KW-0238">DNA-binding</keyword>
<dbReference type="AlphaFoldDB" id="Q2W506"/>
<dbReference type="Gene3D" id="3.40.190.290">
    <property type="match status" value="1"/>
</dbReference>
<dbReference type="FunFam" id="1.10.10.10:FF:000001">
    <property type="entry name" value="LysR family transcriptional regulator"/>
    <property type="match status" value="1"/>
</dbReference>
<dbReference type="OrthoDB" id="8479357at2"/>
<dbReference type="PANTHER" id="PTHR30126:SF40">
    <property type="entry name" value="HTH-TYPE TRANSCRIPTIONAL REGULATOR GLTR"/>
    <property type="match status" value="1"/>
</dbReference>
<keyword evidence="7" id="KW-1185">Reference proteome</keyword>
<evidence type="ECO:0000256" key="1">
    <source>
        <dbReference type="ARBA" id="ARBA00009437"/>
    </source>
</evidence>
<accession>Q2W506</accession>
<dbReference type="RefSeq" id="WP_011384663.1">
    <property type="nucleotide sequence ID" value="NC_007626.1"/>
</dbReference>
<protein>
    <submittedName>
        <fullName evidence="6">Transcriptional regulator</fullName>
    </submittedName>
</protein>
<dbReference type="SUPFAM" id="SSF46785">
    <property type="entry name" value="Winged helix' DNA-binding domain"/>
    <property type="match status" value="1"/>
</dbReference>
<evidence type="ECO:0000313" key="6">
    <source>
        <dbReference type="EMBL" id="BAE51069.1"/>
    </source>
</evidence>
<dbReference type="KEGG" id="mag:amb2265"/>
<feature type="domain" description="HTH lysR-type" evidence="5">
    <location>
        <begin position="1"/>
        <end position="58"/>
    </location>
</feature>
<dbReference type="Pfam" id="PF00126">
    <property type="entry name" value="HTH_1"/>
    <property type="match status" value="1"/>
</dbReference>
<keyword evidence="2" id="KW-0805">Transcription regulation</keyword>
<keyword evidence="4" id="KW-0804">Transcription</keyword>
<dbReference type="EMBL" id="AP007255">
    <property type="protein sequence ID" value="BAE51069.1"/>
    <property type="molecule type" value="Genomic_DNA"/>
</dbReference>
<evidence type="ECO:0000256" key="2">
    <source>
        <dbReference type="ARBA" id="ARBA00023015"/>
    </source>
</evidence>
<dbReference type="GO" id="GO:0000976">
    <property type="term" value="F:transcription cis-regulatory region binding"/>
    <property type="evidence" value="ECO:0007669"/>
    <property type="project" value="TreeGrafter"/>
</dbReference>
<dbReference type="SUPFAM" id="SSF53850">
    <property type="entry name" value="Periplasmic binding protein-like II"/>
    <property type="match status" value="1"/>
</dbReference>
<evidence type="ECO:0000259" key="5">
    <source>
        <dbReference type="PROSITE" id="PS50931"/>
    </source>
</evidence>
<reference evidence="6 7" key="1">
    <citation type="journal article" date="2005" name="DNA Res.">
        <title>Complete genome sequence of the facultative anaerobic magnetotactic bacterium Magnetospirillum sp. strain AMB-1.</title>
        <authorList>
            <person name="Matsunaga T."/>
            <person name="Okamura Y."/>
            <person name="Fukuda Y."/>
            <person name="Wahyudi A.T."/>
            <person name="Murase Y."/>
            <person name="Takeyama H."/>
        </authorList>
    </citation>
    <scope>NUCLEOTIDE SEQUENCE [LARGE SCALE GENOMIC DNA]</scope>
    <source>
        <strain evidence="7">ATCC 700264 / AMB-1</strain>
    </source>
</reference>
<proteinExistence type="inferred from homology"/>
<sequence length="295" mass="32203">MDAGDLRVFEAVVRLGGMSRAAAELHTVQSNVTARIRSLEEELGAALFQRHARGVEPTAAGRRLLPYARQVISLLQDARRAVTDDGEPKGELVVGSLETTLSMHLAPLLTSFVQNQPQVDLSIRGCTSAEAVDLVLERRLEGAFVAGPVNHPDLDEEAVFREELVVLTAPSVRRLDWSGLPAGLRIVVLRVGCSYRRRLEEILARRGVIGLRLLEFGTLEAVKGCVAAGMGVTLLPRRMVERVWRDGSVGVHVLPPEEALVDTVFIRRRDSFVSSAQAAFLDHVRQGLALVQAAE</sequence>
<gene>
    <name evidence="6" type="ordered locus">amb2265</name>
</gene>
<dbReference type="HOGENOM" id="CLU_039613_6_1_5"/>
<evidence type="ECO:0000313" key="7">
    <source>
        <dbReference type="Proteomes" id="UP000007058"/>
    </source>
</evidence>
<dbReference type="PROSITE" id="PS50931">
    <property type="entry name" value="HTH_LYSR"/>
    <property type="match status" value="1"/>
</dbReference>
<dbReference type="GO" id="GO:0003700">
    <property type="term" value="F:DNA-binding transcription factor activity"/>
    <property type="evidence" value="ECO:0007669"/>
    <property type="project" value="InterPro"/>
</dbReference>
<dbReference type="InterPro" id="IPR000847">
    <property type="entry name" value="LysR_HTH_N"/>
</dbReference>
<dbReference type="STRING" id="342108.amb2265"/>
<evidence type="ECO:0000256" key="3">
    <source>
        <dbReference type="ARBA" id="ARBA00023125"/>
    </source>
</evidence>
<dbReference type="Pfam" id="PF03466">
    <property type="entry name" value="LysR_substrate"/>
    <property type="match status" value="1"/>
</dbReference>
<organism evidence="6 7">
    <name type="scientific">Paramagnetospirillum magneticum (strain ATCC 700264 / AMB-1)</name>
    <name type="common">Magnetospirillum magneticum</name>
    <dbReference type="NCBI Taxonomy" id="342108"/>
    <lineage>
        <taxon>Bacteria</taxon>
        <taxon>Pseudomonadati</taxon>
        <taxon>Pseudomonadota</taxon>
        <taxon>Alphaproteobacteria</taxon>
        <taxon>Rhodospirillales</taxon>
        <taxon>Magnetospirillaceae</taxon>
        <taxon>Paramagnetospirillum</taxon>
    </lineage>
</organism>
<dbReference type="Gene3D" id="1.10.10.10">
    <property type="entry name" value="Winged helix-like DNA-binding domain superfamily/Winged helix DNA-binding domain"/>
    <property type="match status" value="1"/>
</dbReference>
<dbReference type="InterPro" id="IPR036388">
    <property type="entry name" value="WH-like_DNA-bd_sf"/>
</dbReference>
<name>Q2W506_PARM1</name>
<dbReference type="PRINTS" id="PR00039">
    <property type="entry name" value="HTHLYSR"/>
</dbReference>
<dbReference type="Proteomes" id="UP000007058">
    <property type="component" value="Chromosome"/>
</dbReference>
<dbReference type="InterPro" id="IPR036390">
    <property type="entry name" value="WH_DNA-bd_sf"/>
</dbReference>
<evidence type="ECO:0000256" key="4">
    <source>
        <dbReference type="ARBA" id="ARBA00023163"/>
    </source>
</evidence>